<dbReference type="EMBL" id="FLUM01000002">
    <property type="protein sequence ID" value="SBV99733.1"/>
    <property type="molecule type" value="Genomic_DNA"/>
</dbReference>
<proteinExistence type="predicted"/>
<accession>A0A212JJW0</accession>
<reference evidence="1" key="1">
    <citation type="submission" date="2016-04" db="EMBL/GenBank/DDBJ databases">
        <authorList>
            <person name="Evans L.H."/>
            <person name="Alamgir A."/>
            <person name="Owens N."/>
            <person name="Weber N.D."/>
            <person name="Virtaneva K."/>
            <person name="Barbian K."/>
            <person name="Babar A."/>
            <person name="Rosenke K."/>
        </authorList>
    </citation>
    <scope>NUCLEOTIDE SEQUENCE</scope>
    <source>
        <strain evidence="1">86-1</strain>
    </source>
</reference>
<gene>
    <name evidence="1" type="ORF">KL86DYS1_20010</name>
</gene>
<protein>
    <submittedName>
        <fullName evidence="1">Uncharacterized protein</fullName>
    </submittedName>
</protein>
<evidence type="ECO:0000313" key="1">
    <source>
        <dbReference type="EMBL" id="SBV99733.1"/>
    </source>
</evidence>
<name>A0A212JJW0_9BACT</name>
<sequence length="46" mass="5559">MLIIIKFIYLCCFYIDKDNNCDFQIQVLTIEYVNVNIDSIYNRFSV</sequence>
<organism evidence="1">
    <name type="scientific">uncultured Dysgonomonas sp</name>
    <dbReference type="NCBI Taxonomy" id="206096"/>
    <lineage>
        <taxon>Bacteria</taxon>
        <taxon>Pseudomonadati</taxon>
        <taxon>Bacteroidota</taxon>
        <taxon>Bacteroidia</taxon>
        <taxon>Bacteroidales</taxon>
        <taxon>Dysgonomonadaceae</taxon>
        <taxon>Dysgonomonas</taxon>
        <taxon>environmental samples</taxon>
    </lineage>
</organism>
<dbReference type="AlphaFoldDB" id="A0A212JJW0"/>